<reference evidence="2 3" key="1">
    <citation type="submission" date="2024-09" db="EMBL/GenBank/DDBJ databases">
        <title>Floridaenema gen nov. (Aerosakkonemataceae, Aerosakkonematales ord. nov., Cyanobacteria) from benthic tropical and subtropical fresh waters, with the description of four new species.</title>
        <authorList>
            <person name="Moretto J.A."/>
            <person name="Berthold D.E."/>
            <person name="Lefler F.W."/>
            <person name="Huang I.-S."/>
            <person name="Laughinghouse H. IV."/>
        </authorList>
    </citation>
    <scope>NUCLEOTIDE SEQUENCE [LARGE SCALE GENOMIC DNA]</scope>
    <source>
        <strain evidence="2 3">BLCC-F50</strain>
    </source>
</reference>
<evidence type="ECO:0000313" key="3">
    <source>
        <dbReference type="Proteomes" id="UP001576784"/>
    </source>
</evidence>
<sequence>MSSATLNQFFQEIAQDKTLQQRLQEATDHESLVNKLEQLSKEKGYEFTTTDVCEWLESVAYQVENQLNASSELSQEELELVTGGKYKGLTEIAKIIGEGLKAIASKEFWDTFSGEKKGGKSFPILLR</sequence>
<organism evidence="2 3">
    <name type="scientific">Floridaenema flaviceps BLCC-F50</name>
    <dbReference type="NCBI Taxonomy" id="3153642"/>
    <lineage>
        <taxon>Bacteria</taxon>
        <taxon>Bacillati</taxon>
        <taxon>Cyanobacteriota</taxon>
        <taxon>Cyanophyceae</taxon>
        <taxon>Oscillatoriophycideae</taxon>
        <taxon>Aerosakkonematales</taxon>
        <taxon>Aerosakkonemataceae</taxon>
        <taxon>Floridanema</taxon>
        <taxon>Floridanema flaviceps</taxon>
    </lineage>
</organism>
<dbReference type="Pfam" id="PF07862">
    <property type="entry name" value="Nif11"/>
    <property type="match status" value="1"/>
</dbReference>
<proteinExistence type="predicted"/>
<dbReference type="InterPro" id="IPR012903">
    <property type="entry name" value="Nif11"/>
</dbReference>
<evidence type="ECO:0000259" key="1">
    <source>
        <dbReference type="Pfam" id="PF07862"/>
    </source>
</evidence>
<comment type="caution">
    <text evidence="2">The sequence shown here is derived from an EMBL/GenBank/DDBJ whole genome shotgun (WGS) entry which is preliminary data.</text>
</comment>
<evidence type="ECO:0000313" key="2">
    <source>
        <dbReference type="EMBL" id="MFB2892474.1"/>
    </source>
</evidence>
<dbReference type="NCBIfam" id="TIGR03798">
    <property type="entry name" value="leader_Nif11"/>
    <property type="match status" value="1"/>
</dbReference>
<name>A0ABV4XNG0_9CYAN</name>
<protein>
    <submittedName>
        <fullName evidence="2">Nif11-like leader peptide family natural product</fullName>
    </submittedName>
</protein>
<dbReference type="InterPro" id="IPR022516">
    <property type="entry name" value="CHP03798_Ocin"/>
</dbReference>
<feature type="domain" description="Nif11" evidence="1">
    <location>
        <begin position="1"/>
        <end position="51"/>
    </location>
</feature>
<dbReference type="EMBL" id="JBHFNR010000037">
    <property type="protein sequence ID" value="MFB2892474.1"/>
    <property type="molecule type" value="Genomic_DNA"/>
</dbReference>
<keyword evidence="3" id="KW-1185">Reference proteome</keyword>
<dbReference type="RefSeq" id="WP_413262146.1">
    <property type="nucleotide sequence ID" value="NZ_JBHFNR010000037.1"/>
</dbReference>
<dbReference type="Proteomes" id="UP001576784">
    <property type="component" value="Unassembled WGS sequence"/>
</dbReference>
<gene>
    <name evidence="2" type="ORF">ACE1CI_05970</name>
</gene>
<accession>A0ABV4XNG0</accession>